<dbReference type="InterPro" id="IPR029058">
    <property type="entry name" value="AB_hydrolase_fold"/>
</dbReference>
<dbReference type="Proteomes" id="UP000184386">
    <property type="component" value="Unassembled WGS sequence"/>
</dbReference>
<dbReference type="GO" id="GO:0003847">
    <property type="term" value="F:1-alkyl-2-acetylglycerophosphocholine esterase activity"/>
    <property type="evidence" value="ECO:0007669"/>
    <property type="project" value="TreeGrafter"/>
</dbReference>
<organism evidence="5 6">
    <name type="scientific">Anaerocolumna jejuensis DSM 15929</name>
    <dbReference type="NCBI Taxonomy" id="1121322"/>
    <lineage>
        <taxon>Bacteria</taxon>
        <taxon>Bacillati</taxon>
        <taxon>Bacillota</taxon>
        <taxon>Clostridia</taxon>
        <taxon>Lachnospirales</taxon>
        <taxon>Lachnospiraceae</taxon>
        <taxon>Anaerocolumna</taxon>
    </lineage>
</organism>
<evidence type="ECO:0000256" key="4">
    <source>
        <dbReference type="SAM" id="Phobius"/>
    </source>
</evidence>
<dbReference type="GO" id="GO:0016042">
    <property type="term" value="P:lipid catabolic process"/>
    <property type="evidence" value="ECO:0007669"/>
    <property type="project" value="UniProtKB-KW"/>
</dbReference>
<feature type="transmembrane region" description="Helical" evidence="4">
    <location>
        <begin position="29"/>
        <end position="48"/>
    </location>
</feature>
<keyword evidence="2" id="KW-0442">Lipid degradation</keyword>
<evidence type="ECO:0000256" key="1">
    <source>
        <dbReference type="ARBA" id="ARBA00022801"/>
    </source>
</evidence>
<keyword evidence="4" id="KW-1133">Transmembrane helix</keyword>
<keyword evidence="4" id="KW-0812">Transmembrane</keyword>
<dbReference type="SUPFAM" id="SSF53474">
    <property type="entry name" value="alpha/beta-Hydrolases"/>
    <property type="match status" value="1"/>
</dbReference>
<dbReference type="EMBL" id="FRAC01000026">
    <property type="protein sequence ID" value="SHL20325.1"/>
    <property type="molecule type" value="Genomic_DNA"/>
</dbReference>
<dbReference type="Gene3D" id="3.40.50.1820">
    <property type="entry name" value="alpha/beta hydrolase"/>
    <property type="match status" value="1"/>
</dbReference>
<reference evidence="5 6" key="1">
    <citation type="submission" date="2016-11" db="EMBL/GenBank/DDBJ databases">
        <authorList>
            <person name="Jaros S."/>
            <person name="Januszkiewicz K."/>
            <person name="Wedrychowicz H."/>
        </authorList>
    </citation>
    <scope>NUCLEOTIDE SEQUENCE [LARGE SCALE GENOMIC DNA]</scope>
    <source>
        <strain evidence="5 6">DSM 15929</strain>
    </source>
</reference>
<keyword evidence="4" id="KW-0472">Membrane</keyword>
<feature type="transmembrane region" description="Helical" evidence="4">
    <location>
        <begin position="54"/>
        <end position="71"/>
    </location>
</feature>
<feature type="transmembrane region" description="Helical" evidence="4">
    <location>
        <begin position="6"/>
        <end position="22"/>
    </location>
</feature>
<feature type="transmembrane region" description="Helical" evidence="4">
    <location>
        <begin position="83"/>
        <end position="103"/>
    </location>
</feature>
<dbReference type="RefSeq" id="WP_073279132.1">
    <property type="nucleotide sequence ID" value="NZ_FRAC01000026.1"/>
</dbReference>
<accession>A0A1M6YQF6</accession>
<name>A0A1M6YQF6_9FIRM</name>
<dbReference type="PANTHER" id="PTHR10272:SF0">
    <property type="entry name" value="PLATELET-ACTIVATING FACTOR ACETYLHYDROLASE"/>
    <property type="match status" value="1"/>
</dbReference>
<keyword evidence="6" id="KW-1185">Reference proteome</keyword>
<protein>
    <submittedName>
        <fullName evidence="5">Predicted dienelactone hydrolase</fullName>
    </submittedName>
</protein>
<evidence type="ECO:0000313" key="5">
    <source>
        <dbReference type="EMBL" id="SHL20325.1"/>
    </source>
</evidence>
<dbReference type="STRING" id="1121322.SAMN02745136_04347"/>
<dbReference type="PANTHER" id="PTHR10272">
    <property type="entry name" value="PLATELET-ACTIVATING FACTOR ACETYLHYDROLASE"/>
    <property type="match status" value="1"/>
</dbReference>
<dbReference type="OrthoDB" id="9814760at2"/>
<keyword evidence="3" id="KW-0443">Lipid metabolism</keyword>
<sequence>MNIFEVFILIFLVVSALNRLVFRINMLDIVLPACSVILCIANLVFIGYRIQMVPAYILALIFLVIDVFIKFKISFKMKKSFKILSVLILVLSLIISIAFPILFPVVQLPKTEGPYSVGTATMSFTDESRKGIFTEKNSSREIAVQIWYPTDDTANKEATNFFPNSVASTYMAERLGLPDIFGYLALVKTHSNKNSDLSTHERSYPVILFSGGFGSFVGQNTVQMEALASNGYIVFSISHPYEDFATIYPSGKILRYNTAQVNRFQNELATVSKSYSGDKSSAEFEKYSIKECQIASESVHIWSDDTIFIADIIEELNSGEIKSIFKNKLDTANMGVFGHSFGGATASQVCLDDSRFKAFINMDGTVFGDSMNRVIERPFMIMNGNDDKSLIPAGYSSEQTNYYDVTINGAKHSDFMDFTVLLPTFRLVGMLGNVGGYRQEAIMNDYIIAFFNKYLKGTNEPLLDDGMQKYDNVSVEYH</sequence>
<evidence type="ECO:0000256" key="2">
    <source>
        <dbReference type="ARBA" id="ARBA00022963"/>
    </source>
</evidence>
<proteinExistence type="predicted"/>
<evidence type="ECO:0000313" key="6">
    <source>
        <dbReference type="Proteomes" id="UP000184386"/>
    </source>
</evidence>
<keyword evidence="1 5" id="KW-0378">Hydrolase</keyword>
<dbReference type="Pfam" id="PF03403">
    <property type="entry name" value="PAF-AH_p_II"/>
    <property type="match status" value="1"/>
</dbReference>
<evidence type="ECO:0000256" key="3">
    <source>
        <dbReference type="ARBA" id="ARBA00023098"/>
    </source>
</evidence>
<gene>
    <name evidence="5" type="ORF">SAMN02745136_04347</name>
</gene>
<dbReference type="AlphaFoldDB" id="A0A1M6YQF6"/>